<evidence type="ECO:0000313" key="2">
    <source>
        <dbReference type="RefSeq" id="XP_046593381.1"/>
    </source>
</evidence>
<keyword evidence="1" id="KW-1185">Reference proteome</keyword>
<reference evidence="2" key="1">
    <citation type="submission" date="2025-08" db="UniProtKB">
        <authorList>
            <consortium name="RefSeq"/>
        </authorList>
    </citation>
    <scope>IDENTIFICATION</scope>
    <source>
        <tissue evidence="2">Thorax and Abdomen</tissue>
    </source>
</reference>
<dbReference type="Proteomes" id="UP000829291">
    <property type="component" value="Chromosome 4"/>
</dbReference>
<name>A0ABM3FZD3_NEOLC</name>
<dbReference type="GeneID" id="124294011"/>
<evidence type="ECO:0000313" key="1">
    <source>
        <dbReference type="Proteomes" id="UP000829291"/>
    </source>
</evidence>
<proteinExistence type="predicted"/>
<accession>A0ABM3FZD3</accession>
<sequence>MVPALQVRYLMKLDSRRTRKTRRTRWTKRTRISARYNPKWLAVVVGGGWRWLEVVELDEVEDEDSCSFCAPPSDPLVHILRRDIAVLRIKKRRLIKTQIAPLFLPLCFQPLLCRVFKI</sequence>
<gene>
    <name evidence="2" type="primary">LOC124294011</name>
</gene>
<organism evidence="1 2">
    <name type="scientific">Neodiprion lecontei</name>
    <name type="common">Redheaded pine sawfly</name>
    <dbReference type="NCBI Taxonomy" id="441921"/>
    <lineage>
        <taxon>Eukaryota</taxon>
        <taxon>Metazoa</taxon>
        <taxon>Ecdysozoa</taxon>
        <taxon>Arthropoda</taxon>
        <taxon>Hexapoda</taxon>
        <taxon>Insecta</taxon>
        <taxon>Pterygota</taxon>
        <taxon>Neoptera</taxon>
        <taxon>Endopterygota</taxon>
        <taxon>Hymenoptera</taxon>
        <taxon>Tenthredinoidea</taxon>
        <taxon>Diprionidae</taxon>
        <taxon>Diprioninae</taxon>
        <taxon>Neodiprion</taxon>
    </lineage>
</organism>
<dbReference type="RefSeq" id="XP_046593381.1">
    <property type="nucleotide sequence ID" value="XM_046737425.1"/>
</dbReference>
<protein>
    <submittedName>
        <fullName evidence="2">Uncharacterized protein LOC124294011</fullName>
    </submittedName>
</protein>